<gene>
    <name evidence="11" type="primary">AKL1</name>
    <name evidence="11" type="ORF">Q9L58_006900</name>
</gene>
<evidence type="ECO:0000259" key="10">
    <source>
        <dbReference type="PROSITE" id="PS50011"/>
    </source>
</evidence>
<dbReference type="SMART" id="SM00220">
    <property type="entry name" value="S_TKc"/>
    <property type="match status" value="1"/>
</dbReference>
<dbReference type="PANTHER" id="PTHR22967:SF57">
    <property type="entry name" value="AUXILIN, ISOFORM A-RELATED"/>
    <property type="match status" value="1"/>
</dbReference>
<dbReference type="Proteomes" id="UP001447188">
    <property type="component" value="Unassembled WGS sequence"/>
</dbReference>
<name>A0ABR3GDW5_9PEZI</name>
<keyword evidence="5 11" id="KW-0418">Kinase</keyword>
<evidence type="ECO:0000256" key="7">
    <source>
        <dbReference type="ARBA" id="ARBA00047899"/>
    </source>
</evidence>
<feature type="region of interest" description="Disordered" evidence="9">
    <location>
        <begin position="608"/>
        <end position="648"/>
    </location>
</feature>
<reference evidence="11 12" key="1">
    <citation type="submission" date="2024-02" db="EMBL/GenBank/DDBJ databases">
        <title>Discinaceae phylogenomics.</title>
        <authorList>
            <person name="Dirks A.C."/>
            <person name="James T.Y."/>
        </authorList>
    </citation>
    <scope>NUCLEOTIDE SEQUENCE [LARGE SCALE GENOMIC DNA]</scope>
    <source>
        <strain evidence="11 12">ACD0624</strain>
    </source>
</reference>
<feature type="region of interest" description="Disordered" evidence="9">
    <location>
        <begin position="680"/>
        <end position="705"/>
    </location>
</feature>
<evidence type="ECO:0000256" key="9">
    <source>
        <dbReference type="SAM" id="MobiDB-lite"/>
    </source>
</evidence>
<feature type="domain" description="Protein kinase" evidence="10">
    <location>
        <begin position="5"/>
        <end position="280"/>
    </location>
</feature>
<dbReference type="SUPFAM" id="SSF56112">
    <property type="entry name" value="Protein kinase-like (PK-like)"/>
    <property type="match status" value="1"/>
</dbReference>
<dbReference type="EMBL" id="JBBBZM010000102">
    <property type="protein sequence ID" value="KAL0634162.1"/>
    <property type="molecule type" value="Genomic_DNA"/>
</dbReference>
<evidence type="ECO:0000256" key="3">
    <source>
        <dbReference type="ARBA" id="ARBA00022679"/>
    </source>
</evidence>
<accession>A0ABR3GDW5</accession>
<keyword evidence="2 11" id="KW-0723">Serine/threonine-protein kinase</keyword>
<feature type="compositionally biased region" description="Polar residues" evidence="9">
    <location>
        <begin position="273"/>
        <end position="289"/>
    </location>
</feature>
<evidence type="ECO:0000256" key="2">
    <source>
        <dbReference type="ARBA" id="ARBA00022527"/>
    </source>
</evidence>
<comment type="catalytic activity">
    <reaction evidence="7">
        <text>L-threonyl-[protein] + ATP = O-phospho-L-threonyl-[protein] + ADP + H(+)</text>
        <dbReference type="Rhea" id="RHEA:46608"/>
        <dbReference type="Rhea" id="RHEA-COMP:11060"/>
        <dbReference type="Rhea" id="RHEA-COMP:11605"/>
        <dbReference type="ChEBI" id="CHEBI:15378"/>
        <dbReference type="ChEBI" id="CHEBI:30013"/>
        <dbReference type="ChEBI" id="CHEBI:30616"/>
        <dbReference type="ChEBI" id="CHEBI:61977"/>
        <dbReference type="ChEBI" id="CHEBI:456216"/>
        <dbReference type="EC" id="2.7.11.1"/>
    </reaction>
</comment>
<feature type="compositionally biased region" description="Polar residues" evidence="9">
    <location>
        <begin position="487"/>
        <end position="496"/>
    </location>
</feature>
<feature type="region of interest" description="Disordered" evidence="9">
    <location>
        <begin position="261"/>
        <end position="294"/>
    </location>
</feature>
<feature type="region of interest" description="Disordered" evidence="9">
    <location>
        <begin position="786"/>
        <end position="850"/>
    </location>
</feature>
<feature type="compositionally biased region" description="Polar residues" evidence="9">
    <location>
        <begin position="696"/>
        <end position="705"/>
    </location>
</feature>
<dbReference type="Gene3D" id="1.10.510.10">
    <property type="entry name" value="Transferase(Phosphotransferase) domain 1"/>
    <property type="match status" value="1"/>
</dbReference>
<keyword evidence="6" id="KW-0067">ATP-binding</keyword>
<evidence type="ECO:0000256" key="8">
    <source>
        <dbReference type="ARBA" id="ARBA00048679"/>
    </source>
</evidence>
<dbReference type="EC" id="2.7.11.1" evidence="1"/>
<evidence type="ECO:0000256" key="5">
    <source>
        <dbReference type="ARBA" id="ARBA00022777"/>
    </source>
</evidence>
<proteinExistence type="predicted"/>
<sequence length="882" mass="96670">MSPRYPFRTLPLERGFAHVYLVKLSRPIGGLDVAVLKRVAVPDKEALTSMRTEVETMKRLKGHHHIVTYIDSHASHLAGGGYEPWKLGGGLIDFMNTRLQNRLTEPEILKIFGDVAEGVACMHYLQPPLLHRDLKVENVLIASHRGYKLCDFGSCASVRPASQSVAECRLVEEDIQKHTTLQYRSPEMVDVYRKLPIDEKSDIWALGVLLYKLCYYTTPFEEQGTLAILNASFKFPSYPPFSERIRKLIAWMLRESPQQRPNIYQVTDKRPRPTSTDPFSALDQNTNSLGPDDLASRFPSVEQFSILHDSGNKFEFGEGPSQSAPDPPKKDLSARLTERLADDAFATTSPPPAQKPPADSKQFQSVSRPVTGHGMSAWPVLLEPQPTRPVMVSTGTMTSPESSSSRSPSPRDYPMVRSKTQELAFETQGSGPAVSRSKQQRPTTLLEVGRSQTQTPAMTRTTSSSRNSLEYSRTAPTLEAGNPNPPRSASVNSKPRPTSVYIESNLDFLRDLDSATTQGTGSMSSSGAFSIQKTITGQSMSSQRSVNIESNVDYLKAMEQESDVKPEKRSVSGNFVTKHVKRASMPSITLPGTKGLLAGKFGDAFRRFERNNTGGSTHDHSQESVSSPERGIMPAITGSQNTSDLDDDWEVSTQDVPAEMKRELEKRRLSQEERRVAAASAEYKRQLAERDAGGKPSTSGSRNRANSIQNKVKALLSENRVPAPKTVEGYGRFTDVPQQPADIPNRTKLNPVEKPQIDGHGSHNRGIVSYRTAPTDPIITLASSRKTVPTPMTVPSVSVGSGQPSPRPPPPPKPNKLRAGGTGGGLGTVVPTPPTRTVANGGVTEDGVNVPDEDWQRTFAKRYPSLSGLEMVETVVGPGRKV</sequence>
<feature type="region of interest" description="Disordered" evidence="9">
    <location>
        <begin position="725"/>
        <end position="766"/>
    </location>
</feature>
<dbReference type="PROSITE" id="PS50011">
    <property type="entry name" value="PROTEIN_KINASE_DOM"/>
    <property type="match status" value="1"/>
</dbReference>
<evidence type="ECO:0000256" key="4">
    <source>
        <dbReference type="ARBA" id="ARBA00022741"/>
    </source>
</evidence>
<dbReference type="InterPro" id="IPR000719">
    <property type="entry name" value="Prot_kinase_dom"/>
</dbReference>
<dbReference type="InterPro" id="IPR008271">
    <property type="entry name" value="Ser/Thr_kinase_AS"/>
</dbReference>
<dbReference type="GO" id="GO:0004674">
    <property type="term" value="F:protein serine/threonine kinase activity"/>
    <property type="evidence" value="ECO:0007669"/>
    <property type="project" value="UniProtKB-KW"/>
</dbReference>
<feature type="compositionally biased region" description="Low complexity" evidence="9">
    <location>
        <begin position="787"/>
        <end position="804"/>
    </location>
</feature>
<feature type="compositionally biased region" description="Low complexity" evidence="9">
    <location>
        <begin position="393"/>
        <end position="410"/>
    </location>
</feature>
<keyword evidence="3 11" id="KW-0808">Transferase</keyword>
<organism evidence="11 12">
    <name type="scientific">Discina gigas</name>
    <dbReference type="NCBI Taxonomy" id="1032678"/>
    <lineage>
        <taxon>Eukaryota</taxon>
        <taxon>Fungi</taxon>
        <taxon>Dikarya</taxon>
        <taxon>Ascomycota</taxon>
        <taxon>Pezizomycotina</taxon>
        <taxon>Pezizomycetes</taxon>
        <taxon>Pezizales</taxon>
        <taxon>Discinaceae</taxon>
        <taxon>Discina</taxon>
    </lineage>
</organism>
<keyword evidence="12" id="KW-1185">Reference proteome</keyword>
<feature type="compositionally biased region" description="Pro residues" evidence="9">
    <location>
        <begin position="805"/>
        <end position="814"/>
    </location>
</feature>
<feature type="region of interest" description="Disordered" evidence="9">
    <location>
        <begin position="311"/>
        <end position="331"/>
    </location>
</feature>
<dbReference type="Pfam" id="PF00069">
    <property type="entry name" value="Pkinase"/>
    <property type="match status" value="1"/>
</dbReference>
<comment type="caution">
    <text evidence="11">The sequence shown here is derived from an EMBL/GenBank/DDBJ whole genome shotgun (WGS) entry which is preliminary data.</text>
</comment>
<evidence type="ECO:0000313" key="12">
    <source>
        <dbReference type="Proteomes" id="UP001447188"/>
    </source>
</evidence>
<comment type="catalytic activity">
    <reaction evidence="8">
        <text>L-seryl-[protein] + ATP = O-phospho-L-seryl-[protein] + ADP + H(+)</text>
        <dbReference type="Rhea" id="RHEA:17989"/>
        <dbReference type="Rhea" id="RHEA-COMP:9863"/>
        <dbReference type="Rhea" id="RHEA-COMP:11604"/>
        <dbReference type="ChEBI" id="CHEBI:15378"/>
        <dbReference type="ChEBI" id="CHEBI:29999"/>
        <dbReference type="ChEBI" id="CHEBI:30616"/>
        <dbReference type="ChEBI" id="CHEBI:83421"/>
        <dbReference type="ChEBI" id="CHEBI:456216"/>
        <dbReference type="EC" id="2.7.11.1"/>
    </reaction>
</comment>
<dbReference type="PROSITE" id="PS00108">
    <property type="entry name" value="PROTEIN_KINASE_ST"/>
    <property type="match status" value="1"/>
</dbReference>
<evidence type="ECO:0000256" key="1">
    <source>
        <dbReference type="ARBA" id="ARBA00012513"/>
    </source>
</evidence>
<feature type="compositionally biased region" description="Basic and acidic residues" evidence="9">
    <location>
        <begin position="680"/>
        <end position="693"/>
    </location>
</feature>
<feature type="compositionally biased region" description="Polar residues" evidence="9">
    <location>
        <begin position="450"/>
        <end position="475"/>
    </location>
</feature>
<feature type="region of interest" description="Disordered" evidence="9">
    <location>
        <begin position="345"/>
        <end position="497"/>
    </location>
</feature>
<keyword evidence="4" id="KW-0547">Nucleotide-binding</keyword>
<dbReference type="PANTHER" id="PTHR22967">
    <property type="entry name" value="SERINE/THREONINE PROTEIN KINASE"/>
    <property type="match status" value="1"/>
</dbReference>
<evidence type="ECO:0000313" key="11">
    <source>
        <dbReference type="EMBL" id="KAL0634162.1"/>
    </source>
</evidence>
<dbReference type="InterPro" id="IPR011009">
    <property type="entry name" value="Kinase-like_dom_sf"/>
</dbReference>
<protein>
    <recommendedName>
        <fullName evidence="1">non-specific serine/threonine protein kinase</fullName>
        <ecNumber evidence="1">2.7.11.1</ecNumber>
    </recommendedName>
</protein>
<evidence type="ECO:0000256" key="6">
    <source>
        <dbReference type="ARBA" id="ARBA00022840"/>
    </source>
</evidence>